<dbReference type="InterPro" id="IPR011333">
    <property type="entry name" value="SKP1/BTB/POZ_sf"/>
</dbReference>
<name>A0A4Y2PZM0_ARAVE</name>
<proteinExistence type="predicted"/>
<dbReference type="SUPFAM" id="SSF49599">
    <property type="entry name" value="TRAF domain-like"/>
    <property type="match status" value="1"/>
</dbReference>
<protein>
    <recommendedName>
        <fullName evidence="4">MATH domain-containing protein</fullName>
    </recommendedName>
</protein>
<keyword evidence="3" id="KW-1185">Reference proteome</keyword>
<comment type="caution">
    <text evidence="2">The sequence shown here is derived from an EMBL/GenBank/DDBJ whole genome shotgun (WGS) entry which is preliminary data.</text>
</comment>
<dbReference type="EMBL" id="BGPR01012500">
    <property type="protein sequence ID" value="GBN56333.1"/>
    <property type="molecule type" value="Genomic_DNA"/>
</dbReference>
<keyword evidence="1" id="KW-0175">Coiled coil</keyword>
<evidence type="ECO:0000313" key="2">
    <source>
        <dbReference type="EMBL" id="GBN56333.1"/>
    </source>
</evidence>
<dbReference type="Proteomes" id="UP000499080">
    <property type="component" value="Unassembled WGS sequence"/>
</dbReference>
<gene>
    <name evidence="2" type="ORF">AVEN_33234_1</name>
</gene>
<evidence type="ECO:0000313" key="3">
    <source>
        <dbReference type="Proteomes" id="UP000499080"/>
    </source>
</evidence>
<evidence type="ECO:0000256" key="1">
    <source>
        <dbReference type="SAM" id="Coils"/>
    </source>
</evidence>
<dbReference type="AlphaFoldDB" id="A0A4Y2PZM0"/>
<reference evidence="2 3" key="1">
    <citation type="journal article" date="2019" name="Sci. Rep.">
        <title>Orb-weaving spider Araneus ventricosus genome elucidates the spidroin gene catalogue.</title>
        <authorList>
            <person name="Kono N."/>
            <person name="Nakamura H."/>
            <person name="Ohtoshi R."/>
            <person name="Moran D.A.P."/>
            <person name="Shinohara A."/>
            <person name="Yoshida Y."/>
            <person name="Fujiwara M."/>
            <person name="Mori M."/>
            <person name="Tomita M."/>
            <person name="Arakawa K."/>
        </authorList>
    </citation>
    <scope>NUCLEOTIDE SEQUENCE [LARGE SCALE GENOMIC DNA]</scope>
</reference>
<sequence>MEFRSSKIIRSSPVNSTLEIKIKDFRTASESSTDPEYMGCSEQDFAVWFSASAFPNGYDEDTEGWLVVFTYVTVRGKFRPQNSVVSWMVSVIDIEGNSRFPRSFTHDLSKKYYDDCKYLERSFVLNRADEFLPEGVLTLRCDIRFEWYNVAPAVFQNVYCALAERFIPFISKQGPELVKYDPETGDPIDPSTYIDMKNEILHTVHLAESGKLYDLYGASHLSSDSESVKTRDSRVWIFETCTESYNLLIDERVDNLGTRLFKASSFFRRCANAPMKEQREKRIELSNVTSETFRNVSCFVMKEKLPKLEFGELLEVYKFSHLYEMEELRRKSAENMMELESDFKELQKIADFYSDEYLSELLYIRRHENENLERDLPHLRMEDKPYSDCYI</sequence>
<dbReference type="Gene3D" id="3.30.710.10">
    <property type="entry name" value="Potassium Channel Kv1.1, Chain A"/>
    <property type="match status" value="1"/>
</dbReference>
<dbReference type="OrthoDB" id="6420138at2759"/>
<accession>A0A4Y2PZM0</accession>
<evidence type="ECO:0008006" key="4">
    <source>
        <dbReference type="Google" id="ProtNLM"/>
    </source>
</evidence>
<feature type="coiled-coil region" evidence="1">
    <location>
        <begin position="329"/>
        <end position="356"/>
    </location>
</feature>
<organism evidence="2 3">
    <name type="scientific">Araneus ventricosus</name>
    <name type="common">Orbweaver spider</name>
    <name type="synonym">Epeira ventricosa</name>
    <dbReference type="NCBI Taxonomy" id="182803"/>
    <lineage>
        <taxon>Eukaryota</taxon>
        <taxon>Metazoa</taxon>
        <taxon>Ecdysozoa</taxon>
        <taxon>Arthropoda</taxon>
        <taxon>Chelicerata</taxon>
        <taxon>Arachnida</taxon>
        <taxon>Araneae</taxon>
        <taxon>Araneomorphae</taxon>
        <taxon>Entelegynae</taxon>
        <taxon>Araneoidea</taxon>
        <taxon>Araneidae</taxon>
        <taxon>Araneus</taxon>
    </lineage>
</organism>